<keyword evidence="2 5" id="KW-0547">Nucleotide-binding</keyword>
<dbReference type="NCBIfam" id="NF002194">
    <property type="entry name" value="PRK01059.1-4"/>
    <property type="match status" value="1"/>
</dbReference>
<dbReference type="PROSITE" id="PS51510">
    <property type="entry name" value="PHOSPHAGEN_KINASE_C"/>
    <property type="match status" value="1"/>
</dbReference>
<dbReference type="PROSITE" id="PS00112">
    <property type="entry name" value="PHOSPHAGEN_KINASE"/>
    <property type="match status" value="1"/>
</dbReference>
<dbReference type="InterPro" id="IPR022415">
    <property type="entry name" value="ATP-guanido_PTrfase_AS"/>
</dbReference>
<evidence type="ECO:0000256" key="2">
    <source>
        <dbReference type="ARBA" id="ARBA00022741"/>
    </source>
</evidence>
<keyword evidence="4 5" id="KW-0067">ATP-binding</keyword>
<dbReference type="CDD" id="cd07930">
    <property type="entry name" value="bacterial_phosphagen_kinase"/>
    <property type="match status" value="1"/>
</dbReference>
<evidence type="ECO:0000259" key="8">
    <source>
        <dbReference type="PROSITE" id="PS51510"/>
    </source>
</evidence>
<dbReference type="HAMAP" id="MF_00602">
    <property type="entry name" value="Prot_Arg_kinase"/>
    <property type="match status" value="1"/>
</dbReference>
<name>A0A1M6EW36_9CLOT</name>
<dbReference type="EMBL" id="FQXU01000024">
    <property type="protein sequence ID" value="SHI89642.1"/>
    <property type="molecule type" value="Genomic_DNA"/>
</dbReference>
<protein>
    <recommendedName>
        <fullName evidence="5">Protein-arginine kinase</fullName>
        <ecNumber evidence="5">2.7.14.1</ecNumber>
    </recommendedName>
</protein>
<dbReference type="SUPFAM" id="SSF55931">
    <property type="entry name" value="Glutamine synthetase/guanido kinase"/>
    <property type="match status" value="1"/>
</dbReference>
<organism evidence="9 10">
    <name type="scientific">Clostridium intestinale DSM 6191</name>
    <dbReference type="NCBI Taxonomy" id="1121320"/>
    <lineage>
        <taxon>Bacteria</taxon>
        <taxon>Bacillati</taxon>
        <taxon>Bacillota</taxon>
        <taxon>Clostridia</taxon>
        <taxon>Eubacteriales</taxon>
        <taxon>Clostridiaceae</taxon>
        <taxon>Clostridium</taxon>
    </lineage>
</organism>
<keyword evidence="1 5" id="KW-0808">Transferase</keyword>
<comment type="similarity">
    <text evidence="5 6 7">Belongs to the ATP:guanido phosphotransferase family.</text>
</comment>
<evidence type="ECO:0000256" key="3">
    <source>
        <dbReference type="ARBA" id="ARBA00022777"/>
    </source>
</evidence>
<keyword evidence="3 5" id="KW-0418">Kinase</keyword>
<evidence type="ECO:0000256" key="6">
    <source>
        <dbReference type="PROSITE-ProRule" id="PRU00843"/>
    </source>
</evidence>
<dbReference type="GO" id="GO:0005615">
    <property type="term" value="C:extracellular space"/>
    <property type="evidence" value="ECO:0007669"/>
    <property type="project" value="TreeGrafter"/>
</dbReference>
<dbReference type="EC" id="2.7.14.1" evidence="5"/>
<accession>A0A1M6EW36</accession>
<dbReference type="GO" id="GO:1990424">
    <property type="term" value="F:protein arginine kinase activity"/>
    <property type="evidence" value="ECO:0007669"/>
    <property type="project" value="UniProtKB-EC"/>
</dbReference>
<dbReference type="PANTHER" id="PTHR11547">
    <property type="entry name" value="ARGININE OR CREATINE KINASE"/>
    <property type="match status" value="1"/>
</dbReference>
<feature type="binding site" evidence="5 6">
    <location>
        <position position="113"/>
    </location>
    <ligand>
        <name>ATP</name>
        <dbReference type="ChEBI" id="CHEBI:30616"/>
    </ligand>
</feature>
<dbReference type="Gene3D" id="3.30.590.10">
    <property type="entry name" value="Glutamine synthetase/guanido kinase, catalytic domain"/>
    <property type="match status" value="1"/>
</dbReference>
<evidence type="ECO:0000256" key="5">
    <source>
        <dbReference type="HAMAP-Rule" id="MF_00602"/>
    </source>
</evidence>
<evidence type="ECO:0000313" key="9">
    <source>
        <dbReference type="EMBL" id="SHI89642.1"/>
    </source>
</evidence>
<dbReference type="InterPro" id="IPR023660">
    <property type="entry name" value="Arg_Kinase"/>
</dbReference>
<proteinExistence type="inferred from homology"/>
<feature type="binding site" evidence="5 6">
    <location>
        <position position="79"/>
    </location>
    <ligand>
        <name>ATP</name>
        <dbReference type="ChEBI" id="CHEBI:30616"/>
    </ligand>
</feature>
<feature type="binding site" evidence="5 6">
    <location>
        <begin position="164"/>
        <end position="168"/>
    </location>
    <ligand>
        <name>ATP</name>
        <dbReference type="ChEBI" id="CHEBI:30616"/>
    </ligand>
</feature>
<comment type="caution">
    <text evidence="5">Lacks conserved residue(s) required for the propagation of feature annotation.</text>
</comment>
<feature type="binding site" evidence="5 6">
    <location>
        <begin position="15"/>
        <end position="19"/>
    </location>
    <ligand>
        <name>ATP</name>
        <dbReference type="ChEBI" id="CHEBI:30616"/>
    </ligand>
</feature>
<evidence type="ECO:0000256" key="1">
    <source>
        <dbReference type="ARBA" id="ARBA00022679"/>
    </source>
</evidence>
<comment type="function">
    <text evidence="5">Catalyzes the specific phosphorylation of arginine residues in proteins.</text>
</comment>
<dbReference type="Pfam" id="PF00217">
    <property type="entry name" value="ATP-gua_Ptrans"/>
    <property type="match status" value="1"/>
</dbReference>
<evidence type="ECO:0000256" key="7">
    <source>
        <dbReference type="RuleBase" id="RU000505"/>
    </source>
</evidence>
<dbReference type="InterPro" id="IPR014746">
    <property type="entry name" value="Gln_synth/guanido_kin_cat_dom"/>
</dbReference>
<dbReference type="AlphaFoldDB" id="A0A1M6EW36"/>
<comment type="catalytic activity">
    <reaction evidence="5">
        <text>L-arginyl-[protein] + ATP = N(omega)-phospho-L-arginyl-[protein] + ADP + H(+)</text>
        <dbReference type="Rhea" id="RHEA:43384"/>
        <dbReference type="Rhea" id="RHEA-COMP:10532"/>
        <dbReference type="Rhea" id="RHEA-COMP:10533"/>
        <dbReference type="ChEBI" id="CHEBI:15378"/>
        <dbReference type="ChEBI" id="CHEBI:29965"/>
        <dbReference type="ChEBI" id="CHEBI:30616"/>
        <dbReference type="ChEBI" id="CHEBI:83226"/>
        <dbReference type="ChEBI" id="CHEBI:456216"/>
        <dbReference type="EC" id="2.7.14.1"/>
    </reaction>
</comment>
<sequence length="340" mass="38513">MESWINSSKEDVVISSRVRLARNLKEVPFPNKLDNENGIEVSSSIQEAFNKVLKDKGEYKTYELRDISPNLARTFLEKHLISPNLIKNGTISSFIVDDDETFSLMINEEDHIRLQCITAGFDIRSAYNNADKVDSLLEQEIEYAFNEKLGYLTACPTNIGTAMRASVMIHLPAATFNNEIPKLLKGLNQVGMTLRGLYGEGSKGEGNIYQISNQVTLGVTDEDILTNLEAVALQVVAEEKNIRKLYLEQYKYEVEDRIFRARALLENARVLTLKEALGLLSSIRLGVEEGLIEDIDIKTVNKMLLFSQNASLQNHLDRELKERERNIERAKLIRSILSES</sequence>
<gene>
    <name evidence="5" type="primary">mcsB</name>
    <name evidence="9" type="ORF">SAMN02745941_04520</name>
</gene>
<dbReference type="RefSeq" id="WP_073022791.1">
    <property type="nucleotide sequence ID" value="NZ_FQXU01000024.1"/>
</dbReference>
<dbReference type="GO" id="GO:0005524">
    <property type="term" value="F:ATP binding"/>
    <property type="evidence" value="ECO:0007669"/>
    <property type="project" value="UniProtKB-UniRule"/>
</dbReference>
<evidence type="ECO:0000256" key="4">
    <source>
        <dbReference type="ARBA" id="ARBA00022840"/>
    </source>
</evidence>
<dbReference type="InterPro" id="IPR022414">
    <property type="entry name" value="ATP-guanido_PTrfase_cat"/>
</dbReference>
<dbReference type="GO" id="GO:0046314">
    <property type="term" value="P:phosphocreatine biosynthetic process"/>
    <property type="evidence" value="ECO:0007669"/>
    <property type="project" value="InterPro"/>
</dbReference>
<feature type="domain" description="Phosphagen kinase C-terminal" evidence="8">
    <location>
        <begin position="12"/>
        <end position="242"/>
    </location>
</feature>
<dbReference type="InterPro" id="IPR000749">
    <property type="entry name" value="ATP-guanido_PTrfase"/>
</dbReference>
<evidence type="ECO:0000313" key="10">
    <source>
        <dbReference type="Proteomes" id="UP000184241"/>
    </source>
</evidence>
<feature type="binding site" evidence="5 6">
    <location>
        <begin position="195"/>
        <end position="200"/>
    </location>
    <ligand>
        <name>ATP</name>
        <dbReference type="ChEBI" id="CHEBI:30616"/>
    </ligand>
</feature>
<reference evidence="9 10" key="1">
    <citation type="submission" date="2016-11" db="EMBL/GenBank/DDBJ databases">
        <authorList>
            <person name="Jaros S."/>
            <person name="Januszkiewicz K."/>
            <person name="Wedrychowicz H."/>
        </authorList>
    </citation>
    <scope>NUCLEOTIDE SEQUENCE [LARGE SCALE GENOMIC DNA]</scope>
    <source>
        <strain evidence="9 10">DSM 6191</strain>
    </source>
</reference>
<dbReference type="PANTHER" id="PTHR11547:SF38">
    <property type="entry name" value="ARGININE KINASE 1-RELATED"/>
    <property type="match status" value="1"/>
</dbReference>
<dbReference type="Proteomes" id="UP000184241">
    <property type="component" value="Unassembled WGS sequence"/>
</dbReference>
<dbReference type="GO" id="GO:0004111">
    <property type="term" value="F:creatine kinase activity"/>
    <property type="evidence" value="ECO:0007669"/>
    <property type="project" value="InterPro"/>
</dbReference>